<dbReference type="Pfam" id="PF02567">
    <property type="entry name" value="PhzC-PhzF"/>
    <property type="match status" value="1"/>
</dbReference>
<accession>A0A7K2IWM8</accession>
<sequence>MPEYRVVDAFTERPLAGNPAAVLVLSDEYPDVWAQGVAAEFNLSETAFARRIDSDEADYELRWFTPVAEIDLCGHATLATAHALTQLEVEGPYRFSTRSGILTVERRDGRLWMDFPARPAAEVEAPEGLTEALGATPGWTGIGGNNDLLVELADEDTVRSLTPNLGLIEALPSRGVIVTARGSGEYDFVSRFFAPKMGVPEDPVTGAAHTVLAPYWAERLGRTAFRAHQASRRGGDLELRLTGERVLIGGHAVTVATGELDL</sequence>
<organism evidence="4 5">
    <name type="scientific">Nocardiopsis alba</name>
    <dbReference type="NCBI Taxonomy" id="53437"/>
    <lineage>
        <taxon>Bacteria</taxon>
        <taxon>Bacillati</taxon>
        <taxon>Actinomycetota</taxon>
        <taxon>Actinomycetes</taxon>
        <taxon>Streptosporangiales</taxon>
        <taxon>Nocardiopsidaceae</taxon>
        <taxon>Nocardiopsis</taxon>
    </lineage>
</organism>
<evidence type="ECO:0000313" key="5">
    <source>
        <dbReference type="Proteomes" id="UP000467124"/>
    </source>
</evidence>
<comment type="similarity">
    <text evidence="1">Belongs to the PhzF family.</text>
</comment>
<dbReference type="AlphaFoldDB" id="A0A7K2IWM8"/>
<evidence type="ECO:0000313" key="4">
    <source>
        <dbReference type="EMBL" id="MYR34359.1"/>
    </source>
</evidence>
<dbReference type="PANTHER" id="PTHR13774">
    <property type="entry name" value="PHENAZINE BIOSYNTHESIS PROTEIN"/>
    <property type="match status" value="1"/>
</dbReference>
<reference evidence="4 5" key="1">
    <citation type="journal article" date="2019" name="Nat. Commun.">
        <title>The antimicrobial potential of Streptomyces from insect microbiomes.</title>
        <authorList>
            <person name="Chevrette M.G."/>
            <person name="Carlson C.M."/>
            <person name="Ortega H.E."/>
            <person name="Thomas C."/>
            <person name="Ananiev G.E."/>
            <person name="Barns K.J."/>
            <person name="Book A.J."/>
            <person name="Cagnazzo J."/>
            <person name="Carlos C."/>
            <person name="Flanigan W."/>
            <person name="Grubbs K.J."/>
            <person name="Horn H.A."/>
            <person name="Hoffmann F.M."/>
            <person name="Klassen J.L."/>
            <person name="Knack J.J."/>
            <person name="Lewin G.R."/>
            <person name="McDonald B.R."/>
            <person name="Muller L."/>
            <person name="Melo W.G.P."/>
            <person name="Pinto-Tomas A.A."/>
            <person name="Schmitz A."/>
            <person name="Wendt-Pienkowski E."/>
            <person name="Wildman S."/>
            <person name="Zhao M."/>
            <person name="Zhang F."/>
            <person name="Bugni T.S."/>
            <person name="Andes D.R."/>
            <person name="Pupo M.T."/>
            <person name="Currie C.R."/>
        </authorList>
    </citation>
    <scope>NUCLEOTIDE SEQUENCE [LARGE SCALE GENOMIC DNA]</scope>
    <source>
        <strain evidence="4 5">SID5840</strain>
    </source>
</reference>
<keyword evidence="2 4" id="KW-0413">Isomerase</keyword>
<evidence type="ECO:0000256" key="1">
    <source>
        <dbReference type="ARBA" id="ARBA00008270"/>
    </source>
</evidence>
<comment type="caution">
    <text evidence="4">The sequence shown here is derived from an EMBL/GenBank/DDBJ whole genome shotgun (WGS) entry which is preliminary data.</text>
</comment>
<dbReference type="PANTHER" id="PTHR13774:SF17">
    <property type="entry name" value="PHENAZINE BIOSYNTHESIS-LIKE DOMAIN-CONTAINING PROTEIN"/>
    <property type="match status" value="1"/>
</dbReference>
<evidence type="ECO:0000256" key="2">
    <source>
        <dbReference type="ARBA" id="ARBA00023235"/>
    </source>
</evidence>
<dbReference type="RefSeq" id="WP_161111513.1">
    <property type="nucleotide sequence ID" value="NZ_WWHY01000001.1"/>
</dbReference>
<evidence type="ECO:0000256" key="3">
    <source>
        <dbReference type="PIRSR" id="PIRSR016184-1"/>
    </source>
</evidence>
<name>A0A7K2IWM8_9ACTN</name>
<dbReference type="GO" id="GO:0016853">
    <property type="term" value="F:isomerase activity"/>
    <property type="evidence" value="ECO:0007669"/>
    <property type="project" value="UniProtKB-KW"/>
</dbReference>
<gene>
    <name evidence="4" type="ORF">GTW20_19450</name>
</gene>
<dbReference type="PIRSF" id="PIRSF016184">
    <property type="entry name" value="PhzC_PhzF"/>
    <property type="match status" value="1"/>
</dbReference>
<dbReference type="InterPro" id="IPR003719">
    <property type="entry name" value="Phenazine_PhzF-like"/>
</dbReference>
<dbReference type="NCBIfam" id="TIGR00654">
    <property type="entry name" value="PhzF_family"/>
    <property type="match status" value="1"/>
</dbReference>
<protein>
    <submittedName>
        <fullName evidence="4">PhzF family phenazine biosynthesis isomerase</fullName>
    </submittedName>
</protein>
<dbReference type="EMBL" id="WWHY01000001">
    <property type="protein sequence ID" value="MYR34359.1"/>
    <property type="molecule type" value="Genomic_DNA"/>
</dbReference>
<dbReference type="Gene3D" id="3.10.310.10">
    <property type="entry name" value="Diaminopimelate Epimerase, Chain A, domain 1"/>
    <property type="match status" value="2"/>
</dbReference>
<dbReference type="GO" id="GO:0005737">
    <property type="term" value="C:cytoplasm"/>
    <property type="evidence" value="ECO:0007669"/>
    <property type="project" value="TreeGrafter"/>
</dbReference>
<dbReference type="SUPFAM" id="SSF54506">
    <property type="entry name" value="Diaminopimelate epimerase-like"/>
    <property type="match status" value="1"/>
</dbReference>
<dbReference type="Proteomes" id="UP000467124">
    <property type="component" value="Unassembled WGS sequence"/>
</dbReference>
<proteinExistence type="inferred from homology"/>
<feature type="active site" evidence="3">
    <location>
        <position position="45"/>
    </location>
</feature>